<dbReference type="SMART" id="SM00345">
    <property type="entry name" value="HTH_GNTR"/>
    <property type="match status" value="1"/>
</dbReference>
<evidence type="ECO:0000256" key="1">
    <source>
        <dbReference type="ARBA" id="ARBA00005384"/>
    </source>
</evidence>
<dbReference type="CDD" id="cd07377">
    <property type="entry name" value="WHTH_GntR"/>
    <property type="match status" value="1"/>
</dbReference>
<evidence type="ECO:0000259" key="6">
    <source>
        <dbReference type="PROSITE" id="PS50949"/>
    </source>
</evidence>
<dbReference type="PANTHER" id="PTHR46577:SF1">
    <property type="entry name" value="HTH-TYPE TRANSCRIPTIONAL REGULATORY PROTEIN GABR"/>
    <property type="match status" value="1"/>
</dbReference>
<organism evidence="7 8">
    <name type="scientific">Sagittula marina</name>
    <dbReference type="NCBI Taxonomy" id="943940"/>
    <lineage>
        <taxon>Bacteria</taxon>
        <taxon>Pseudomonadati</taxon>
        <taxon>Pseudomonadota</taxon>
        <taxon>Alphaproteobacteria</taxon>
        <taxon>Rhodobacterales</taxon>
        <taxon>Roseobacteraceae</taxon>
        <taxon>Sagittula</taxon>
    </lineage>
</organism>
<dbReference type="EMBL" id="JACIEJ010000001">
    <property type="protein sequence ID" value="MBB3984330.1"/>
    <property type="molecule type" value="Genomic_DNA"/>
</dbReference>
<dbReference type="InterPro" id="IPR015421">
    <property type="entry name" value="PyrdxlP-dep_Trfase_major"/>
</dbReference>
<evidence type="ECO:0000313" key="8">
    <source>
        <dbReference type="Proteomes" id="UP000541426"/>
    </source>
</evidence>
<dbReference type="InterPro" id="IPR036390">
    <property type="entry name" value="WH_DNA-bd_sf"/>
</dbReference>
<gene>
    <name evidence="7" type="ORF">GGQ68_000641</name>
</gene>
<dbReference type="AlphaFoldDB" id="A0A7W6DPH4"/>
<dbReference type="InterPro" id="IPR036388">
    <property type="entry name" value="WH-like_DNA-bd_sf"/>
</dbReference>
<evidence type="ECO:0000313" key="7">
    <source>
        <dbReference type="EMBL" id="MBB3984330.1"/>
    </source>
</evidence>
<evidence type="ECO:0000256" key="3">
    <source>
        <dbReference type="ARBA" id="ARBA00023015"/>
    </source>
</evidence>
<dbReference type="PANTHER" id="PTHR46577">
    <property type="entry name" value="HTH-TYPE TRANSCRIPTIONAL REGULATORY PROTEIN GABR"/>
    <property type="match status" value="1"/>
</dbReference>
<dbReference type="InterPro" id="IPR004839">
    <property type="entry name" value="Aminotransferase_I/II_large"/>
</dbReference>
<dbReference type="GO" id="GO:0030170">
    <property type="term" value="F:pyridoxal phosphate binding"/>
    <property type="evidence" value="ECO:0007669"/>
    <property type="project" value="InterPro"/>
</dbReference>
<dbReference type="GO" id="GO:0008483">
    <property type="term" value="F:transaminase activity"/>
    <property type="evidence" value="ECO:0007669"/>
    <property type="project" value="UniProtKB-KW"/>
</dbReference>
<keyword evidence="7" id="KW-0032">Aminotransferase</keyword>
<comment type="similarity">
    <text evidence="1">In the C-terminal section; belongs to the class-I pyridoxal-phosphate-dependent aminotransferase family.</text>
</comment>
<protein>
    <submittedName>
        <fullName evidence="7">GntR family transcriptional regulator/MocR family aminotransferase</fullName>
    </submittedName>
</protein>
<keyword evidence="2" id="KW-0663">Pyridoxal phosphate</keyword>
<keyword evidence="3" id="KW-0805">Transcription regulation</keyword>
<evidence type="ECO:0000256" key="2">
    <source>
        <dbReference type="ARBA" id="ARBA00022898"/>
    </source>
</evidence>
<dbReference type="SUPFAM" id="SSF46785">
    <property type="entry name" value="Winged helix' DNA-binding domain"/>
    <property type="match status" value="1"/>
</dbReference>
<dbReference type="Pfam" id="PF00155">
    <property type="entry name" value="Aminotran_1_2"/>
    <property type="match status" value="1"/>
</dbReference>
<dbReference type="CDD" id="cd00609">
    <property type="entry name" value="AAT_like"/>
    <property type="match status" value="1"/>
</dbReference>
<dbReference type="Pfam" id="PF00392">
    <property type="entry name" value="GntR"/>
    <property type="match status" value="1"/>
</dbReference>
<proteinExistence type="inferred from homology"/>
<dbReference type="PROSITE" id="PS50949">
    <property type="entry name" value="HTH_GNTR"/>
    <property type="match status" value="1"/>
</dbReference>
<dbReference type="InterPro" id="IPR000524">
    <property type="entry name" value="Tscrpt_reg_HTH_GntR"/>
</dbReference>
<dbReference type="Gene3D" id="3.40.640.10">
    <property type="entry name" value="Type I PLP-dependent aspartate aminotransferase-like (Major domain)"/>
    <property type="match status" value="1"/>
</dbReference>
<reference evidence="7 8" key="1">
    <citation type="submission" date="2020-08" db="EMBL/GenBank/DDBJ databases">
        <title>Genomic Encyclopedia of Type Strains, Phase IV (KMG-IV): sequencing the most valuable type-strain genomes for metagenomic binning, comparative biology and taxonomic classification.</title>
        <authorList>
            <person name="Goeker M."/>
        </authorList>
    </citation>
    <scope>NUCLEOTIDE SEQUENCE [LARGE SCALE GENOMIC DNA]</scope>
    <source>
        <strain evidence="7 8">DSM 102235</strain>
    </source>
</reference>
<name>A0A7W6DPH4_9RHOB</name>
<keyword evidence="7" id="KW-0808">Transferase</keyword>
<dbReference type="GO" id="GO:0003677">
    <property type="term" value="F:DNA binding"/>
    <property type="evidence" value="ECO:0007669"/>
    <property type="project" value="UniProtKB-KW"/>
</dbReference>
<evidence type="ECO:0000256" key="4">
    <source>
        <dbReference type="ARBA" id="ARBA00023125"/>
    </source>
</evidence>
<feature type="domain" description="HTH gntR-type" evidence="6">
    <location>
        <begin position="43"/>
        <end position="111"/>
    </location>
</feature>
<keyword evidence="5" id="KW-0804">Transcription</keyword>
<sequence>MTPGLFDKAALASVQIAPAISPEYGRVMAIPVETFHLTSRAQGTLQARIQQMVADGILSGRFRRGEKLPSTRALARHLNVSRITVTLAYTEMLANDYLTSRGRSGYFVSDNAPEPPDFAPTPQSQDTVNWNEMLARRYTGGPAFNMGRPADWASYRFPFIYGQTDPALFDHANWRLCATQALGQRHFNALTQDQFDADDPELVRFIAHHTLPRRGILARPEEILITLGAQNALWLATQLLAVTREVVVENPCYPALRQLLTHADAQVTPLSVDNDGLPPETIPDGTRVIFTTPSHQCPTSATLPLARREALLRRAADLDAVIVEDDYEFEMAYLSAPSPALKSLDEDGRVIYVGSFSKSLFPGLRLGYLVGSAEFIREARALRASVLRHPPGHIQRTVAHFLSLGHYDALVRRIGRALAARREMMEHATARYGLEVAGEGAHGGSGLWMRAPKDRDMRDVARSLQSESVLIEPGTAFFAGEQPPHNFYRLGYSSIPSERIEEGIARIAAVLKA</sequence>
<dbReference type="Proteomes" id="UP000541426">
    <property type="component" value="Unassembled WGS sequence"/>
</dbReference>
<dbReference type="InterPro" id="IPR051446">
    <property type="entry name" value="HTH_trans_reg/aminotransferase"/>
</dbReference>
<comment type="caution">
    <text evidence="7">The sequence shown here is derived from an EMBL/GenBank/DDBJ whole genome shotgun (WGS) entry which is preliminary data.</text>
</comment>
<evidence type="ECO:0000256" key="5">
    <source>
        <dbReference type="ARBA" id="ARBA00023163"/>
    </source>
</evidence>
<keyword evidence="4" id="KW-0238">DNA-binding</keyword>
<dbReference type="InterPro" id="IPR015424">
    <property type="entry name" value="PyrdxlP-dep_Trfase"/>
</dbReference>
<accession>A0A7W6DPH4</accession>
<keyword evidence="8" id="KW-1185">Reference proteome</keyword>
<dbReference type="Gene3D" id="1.10.10.10">
    <property type="entry name" value="Winged helix-like DNA-binding domain superfamily/Winged helix DNA-binding domain"/>
    <property type="match status" value="1"/>
</dbReference>
<dbReference type="GO" id="GO:0003700">
    <property type="term" value="F:DNA-binding transcription factor activity"/>
    <property type="evidence" value="ECO:0007669"/>
    <property type="project" value="InterPro"/>
</dbReference>
<dbReference type="SUPFAM" id="SSF53383">
    <property type="entry name" value="PLP-dependent transferases"/>
    <property type="match status" value="1"/>
</dbReference>